<dbReference type="AlphaFoldDB" id="A9GGW1"/>
<evidence type="ECO:0000256" key="4">
    <source>
        <dbReference type="ARBA" id="ARBA00022692"/>
    </source>
</evidence>
<evidence type="ECO:0000313" key="10">
    <source>
        <dbReference type="Proteomes" id="UP000002139"/>
    </source>
</evidence>
<comment type="similarity">
    <text evidence="2">Belongs to the peptide transporter carbon starvation (CstA) (TC 2.A.114) family.</text>
</comment>
<evidence type="ECO:0000256" key="7">
    <source>
        <dbReference type="SAM" id="Phobius"/>
    </source>
</evidence>
<feature type="transmembrane region" description="Helical" evidence="7">
    <location>
        <begin position="202"/>
        <end position="222"/>
    </location>
</feature>
<name>A9GGW1_SORC5</name>
<dbReference type="Proteomes" id="UP000002139">
    <property type="component" value="Chromosome"/>
</dbReference>
<feature type="transmembrane region" description="Helical" evidence="7">
    <location>
        <begin position="532"/>
        <end position="551"/>
    </location>
</feature>
<feature type="domain" description="CstA N-terminal" evidence="8">
    <location>
        <begin position="406"/>
        <end position="549"/>
    </location>
</feature>
<feature type="transmembrane region" description="Helical" evidence="7">
    <location>
        <begin position="91"/>
        <end position="110"/>
    </location>
</feature>
<evidence type="ECO:0000259" key="8">
    <source>
        <dbReference type="Pfam" id="PF02554"/>
    </source>
</evidence>
<dbReference type="HOGENOM" id="CLU_010531_4_1_7"/>
<feature type="transmembrane region" description="Helical" evidence="7">
    <location>
        <begin position="335"/>
        <end position="358"/>
    </location>
</feature>
<feature type="transmembrane region" description="Helical" evidence="7">
    <location>
        <begin position="500"/>
        <end position="525"/>
    </location>
</feature>
<evidence type="ECO:0000256" key="6">
    <source>
        <dbReference type="ARBA" id="ARBA00023136"/>
    </source>
</evidence>
<feature type="transmembrane region" description="Helical" evidence="7">
    <location>
        <begin position="428"/>
        <end position="447"/>
    </location>
</feature>
<feature type="transmembrane region" description="Helical" evidence="7">
    <location>
        <begin position="571"/>
        <end position="590"/>
    </location>
</feature>
<feature type="transmembrane region" description="Helical" evidence="7">
    <location>
        <begin position="268"/>
        <end position="286"/>
    </location>
</feature>
<keyword evidence="4 7" id="KW-0812">Transmembrane</keyword>
<sequence length="613" mass="65492">MGACARPATHRRPCPSFAGSLSPADGLILRRVLPLLALTVIVVLCLGYRFYGRIVARNYALDDGAVTPAVKVNDGEDYVPTKPFYLFGQHFSAIAAAGPIAGPILAGQAFGWLPCILWIAIGVVFIGAVHDFSALIASVRHEAESVAEIAKRHIGRRAWLSMMIFIWLALSYVIVAFTDITASTFVGKTEEFEGGAFQFNPGGAVAAASAAYLGLSIVMGVVERYLKPPLWLTTLLFVPATLGVVWLGTKISTAFVLPLDNPQRAFGLIILVYCLIASLLPVWLLLQPRGYLGGFVLYIALAVGVIGIFFGNLRYPGEFELRQPAFTTFNAGGATGMLFPFLFVTIACGACSGFHGLVCSGTTSKQISKETHTHPVGYGAMLAEAFVALIALATLVIVAQGTKLPGPGKIYGDGIGKFLTVIIGKEHFLFAATFGAMAFSTFVFDTLDVSTRLSRYILQELFNWKGRAVSAAATAISLAPPTLFIMTARPPAPGVRPAYLDFWTLFGTSNQLLAALTLLAVTVWLHREKRRIWYTAIPMVFVMTITVWALILQVRTAFAAVRTEGLALNATTMNGVVGLALIGLAVSLMVESVKALKNGPAAEPAPGPGALTR</sequence>
<feature type="transmembrane region" description="Helical" evidence="7">
    <location>
        <begin position="116"/>
        <end position="137"/>
    </location>
</feature>
<evidence type="ECO:0000256" key="5">
    <source>
        <dbReference type="ARBA" id="ARBA00022989"/>
    </source>
</evidence>
<feature type="transmembrane region" description="Helical" evidence="7">
    <location>
        <begin position="378"/>
        <end position="399"/>
    </location>
</feature>
<evidence type="ECO:0000256" key="3">
    <source>
        <dbReference type="ARBA" id="ARBA00022475"/>
    </source>
</evidence>
<organism evidence="9 10">
    <name type="scientific">Sorangium cellulosum (strain So ce56)</name>
    <name type="common">Polyangium cellulosum (strain So ce56)</name>
    <dbReference type="NCBI Taxonomy" id="448385"/>
    <lineage>
        <taxon>Bacteria</taxon>
        <taxon>Pseudomonadati</taxon>
        <taxon>Myxococcota</taxon>
        <taxon>Polyangia</taxon>
        <taxon>Polyangiales</taxon>
        <taxon>Polyangiaceae</taxon>
        <taxon>Sorangium</taxon>
    </lineage>
</organism>
<dbReference type="STRING" id="448385.sce6207"/>
<dbReference type="eggNOG" id="COG1966">
    <property type="taxonomic scope" value="Bacteria"/>
</dbReference>
<dbReference type="InterPro" id="IPR051605">
    <property type="entry name" value="CstA"/>
</dbReference>
<protein>
    <submittedName>
        <fullName evidence="9">Carbon starvation protein A</fullName>
    </submittedName>
</protein>
<dbReference type="GO" id="GO:0009267">
    <property type="term" value="P:cellular response to starvation"/>
    <property type="evidence" value="ECO:0007669"/>
    <property type="project" value="InterPro"/>
</dbReference>
<evidence type="ECO:0000256" key="1">
    <source>
        <dbReference type="ARBA" id="ARBA00004651"/>
    </source>
</evidence>
<proteinExistence type="inferred from homology"/>
<feature type="transmembrane region" description="Helical" evidence="7">
    <location>
        <begin position="32"/>
        <end position="51"/>
    </location>
</feature>
<feature type="transmembrane region" description="Helical" evidence="7">
    <location>
        <begin position="229"/>
        <end position="248"/>
    </location>
</feature>
<evidence type="ECO:0000256" key="2">
    <source>
        <dbReference type="ARBA" id="ARBA00007755"/>
    </source>
</evidence>
<comment type="subcellular location">
    <subcellularLocation>
        <location evidence="1">Cell membrane</location>
        <topology evidence="1">Multi-pass membrane protein</topology>
    </subcellularLocation>
</comment>
<dbReference type="Pfam" id="PF02554">
    <property type="entry name" value="CstA"/>
    <property type="match status" value="2"/>
</dbReference>
<dbReference type="PANTHER" id="PTHR30252">
    <property type="entry name" value="INNER MEMBRANE PEPTIDE TRANSPORTER"/>
    <property type="match status" value="1"/>
</dbReference>
<keyword evidence="3" id="KW-1003">Cell membrane</keyword>
<dbReference type="KEGG" id="scl:sce6207"/>
<feature type="transmembrane region" description="Helical" evidence="7">
    <location>
        <begin position="158"/>
        <end position="182"/>
    </location>
</feature>
<keyword evidence="6 7" id="KW-0472">Membrane</keyword>
<accession>A9GGW1</accession>
<feature type="domain" description="CstA N-terminal" evidence="8">
    <location>
        <begin position="36"/>
        <end position="401"/>
    </location>
</feature>
<feature type="transmembrane region" description="Helical" evidence="7">
    <location>
        <begin position="295"/>
        <end position="315"/>
    </location>
</feature>
<dbReference type="EMBL" id="AM746676">
    <property type="protein sequence ID" value="CAN96374.1"/>
    <property type="molecule type" value="Genomic_DNA"/>
</dbReference>
<dbReference type="GO" id="GO:0005886">
    <property type="term" value="C:plasma membrane"/>
    <property type="evidence" value="ECO:0007669"/>
    <property type="project" value="UniProtKB-SubCell"/>
</dbReference>
<evidence type="ECO:0000313" key="9">
    <source>
        <dbReference type="EMBL" id="CAN96374.1"/>
    </source>
</evidence>
<dbReference type="PANTHER" id="PTHR30252:SF0">
    <property type="entry name" value="PEPTIDE TRANSPORTER CSTA"/>
    <property type="match status" value="1"/>
</dbReference>
<reference evidence="9 10" key="1">
    <citation type="journal article" date="2007" name="Nat. Biotechnol.">
        <title>Complete genome sequence of the myxobacterium Sorangium cellulosum.</title>
        <authorList>
            <person name="Schneiker S."/>
            <person name="Perlova O."/>
            <person name="Kaiser O."/>
            <person name="Gerth K."/>
            <person name="Alici A."/>
            <person name="Altmeyer M.O."/>
            <person name="Bartels D."/>
            <person name="Bekel T."/>
            <person name="Beyer S."/>
            <person name="Bode E."/>
            <person name="Bode H.B."/>
            <person name="Bolten C.J."/>
            <person name="Choudhuri J.V."/>
            <person name="Doss S."/>
            <person name="Elnakady Y.A."/>
            <person name="Frank B."/>
            <person name="Gaigalat L."/>
            <person name="Goesmann A."/>
            <person name="Groeger C."/>
            <person name="Gross F."/>
            <person name="Jelsbak L."/>
            <person name="Jelsbak L."/>
            <person name="Kalinowski J."/>
            <person name="Kegler C."/>
            <person name="Knauber T."/>
            <person name="Konietzny S."/>
            <person name="Kopp M."/>
            <person name="Krause L."/>
            <person name="Krug D."/>
            <person name="Linke B."/>
            <person name="Mahmud T."/>
            <person name="Martinez-Arias R."/>
            <person name="McHardy A.C."/>
            <person name="Merai M."/>
            <person name="Meyer F."/>
            <person name="Mormann S."/>
            <person name="Munoz-Dorado J."/>
            <person name="Perez J."/>
            <person name="Pradella S."/>
            <person name="Rachid S."/>
            <person name="Raddatz G."/>
            <person name="Rosenau F."/>
            <person name="Rueckert C."/>
            <person name="Sasse F."/>
            <person name="Scharfe M."/>
            <person name="Schuster S.C."/>
            <person name="Suen G."/>
            <person name="Treuner-Lange A."/>
            <person name="Velicer G.J."/>
            <person name="Vorholter F.-J."/>
            <person name="Weissman K.J."/>
            <person name="Welch R.D."/>
            <person name="Wenzel S.C."/>
            <person name="Whitworth D.E."/>
            <person name="Wilhelm S."/>
            <person name="Wittmann C."/>
            <person name="Bloecker H."/>
            <person name="Puehler A."/>
            <person name="Mueller R."/>
        </authorList>
    </citation>
    <scope>NUCLEOTIDE SEQUENCE [LARGE SCALE GENOMIC DNA]</scope>
    <source>
        <strain evidence="10">So ce56</strain>
    </source>
</reference>
<keyword evidence="10" id="KW-1185">Reference proteome</keyword>
<gene>
    <name evidence="9" type="primary">cstA</name>
    <name evidence="9" type="ordered locus">sce6207</name>
</gene>
<feature type="transmembrane region" description="Helical" evidence="7">
    <location>
        <begin position="468"/>
        <end position="488"/>
    </location>
</feature>
<dbReference type="BioCyc" id="SCEL448385:SCE_RS31885-MONOMER"/>
<keyword evidence="5 7" id="KW-1133">Transmembrane helix</keyword>
<dbReference type="InterPro" id="IPR003706">
    <property type="entry name" value="CstA_N"/>
</dbReference>